<dbReference type="CDD" id="cd00077">
    <property type="entry name" value="HDc"/>
    <property type="match status" value="1"/>
</dbReference>
<evidence type="ECO:0000313" key="2">
    <source>
        <dbReference type="EMBL" id="MBI6883251.1"/>
    </source>
</evidence>
<dbReference type="SMART" id="SM00471">
    <property type="entry name" value="HDc"/>
    <property type="match status" value="1"/>
</dbReference>
<reference evidence="2" key="1">
    <citation type="submission" date="2020-12" db="EMBL/GenBank/DDBJ databases">
        <title>Enhanced detection system for hospital associated transmission using whole genome sequencing surveillance.</title>
        <authorList>
            <person name="Harrison L.H."/>
            <person name="Van Tyne D."/>
            <person name="Marsh J.W."/>
            <person name="Griffith M.P."/>
            <person name="Snyder D.J."/>
            <person name="Cooper V.S."/>
            <person name="Mustapha M."/>
        </authorList>
    </citation>
    <scope>NUCLEOTIDE SEQUENCE</scope>
    <source>
        <strain evidence="2">PSB00042</strain>
    </source>
</reference>
<feature type="domain" description="HD/PDEase" evidence="1">
    <location>
        <begin position="25"/>
        <end position="142"/>
    </location>
</feature>
<dbReference type="Pfam" id="PF01966">
    <property type="entry name" value="HD"/>
    <property type="match status" value="1"/>
</dbReference>
<comment type="caution">
    <text evidence="2">The sequence shown here is derived from an EMBL/GenBank/DDBJ whole genome shotgun (WGS) entry which is preliminary data.</text>
</comment>
<dbReference type="SUPFAM" id="SSF109604">
    <property type="entry name" value="HD-domain/PDEase-like"/>
    <property type="match status" value="1"/>
</dbReference>
<dbReference type="InterPro" id="IPR006674">
    <property type="entry name" value="HD_domain"/>
</dbReference>
<protein>
    <submittedName>
        <fullName evidence="2">HD domain-containing protein</fullName>
    </submittedName>
</protein>
<dbReference type="InterPro" id="IPR003607">
    <property type="entry name" value="HD/PDEase_dom"/>
</dbReference>
<organism evidence="2 3">
    <name type="scientific">Pseudomonas putida</name>
    <name type="common">Arthrobacter siderocapsulatus</name>
    <dbReference type="NCBI Taxonomy" id="303"/>
    <lineage>
        <taxon>Bacteria</taxon>
        <taxon>Pseudomonadati</taxon>
        <taxon>Pseudomonadota</taxon>
        <taxon>Gammaproteobacteria</taxon>
        <taxon>Pseudomonadales</taxon>
        <taxon>Pseudomonadaceae</taxon>
        <taxon>Pseudomonas</taxon>
    </lineage>
</organism>
<sequence length="216" mass="23731">MQSEAFSPFQLLASQLIEYLPRSSDGSHDLSHIHRVWTNVRRIQAEEGGDLKALLAATLLHDCVEIEKDSPLRAQASTLSSERAALILAALGWPADTVMLVAGAIKAHSYSAGIEPKTLEAKILQDADRLDAIGMIGVARCFYVSGRLGRELYDFTNPSADGRDFDDKRFAIEHFHTKLLKLGSGFRTEAGARMAAVRQERLESFLAAFMDEIQAG</sequence>
<dbReference type="AlphaFoldDB" id="A0A8I1JI18"/>
<dbReference type="PANTHER" id="PTHR33594">
    <property type="entry name" value="SUPERFAMILY HYDROLASE, PUTATIVE (AFU_ORTHOLOGUE AFUA_1G03035)-RELATED"/>
    <property type="match status" value="1"/>
</dbReference>
<name>A0A8I1JI18_PSEPU</name>
<evidence type="ECO:0000259" key="1">
    <source>
        <dbReference type="SMART" id="SM00471"/>
    </source>
</evidence>
<accession>A0A8I1JI18</accession>
<dbReference type="PANTHER" id="PTHR33594:SF1">
    <property type="entry name" value="HD_PDEASE DOMAIN-CONTAINING PROTEIN"/>
    <property type="match status" value="1"/>
</dbReference>
<dbReference type="EMBL" id="JAEHTE010000002">
    <property type="protein sequence ID" value="MBI6883251.1"/>
    <property type="molecule type" value="Genomic_DNA"/>
</dbReference>
<dbReference type="RefSeq" id="WP_198746864.1">
    <property type="nucleotide sequence ID" value="NZ_JAEHTE010000002.1"/>
</dbReference>
<proteinExistence type="predicted"/>
<dbReference type="Proteomes" id="UP000637061">
    <property type="component" value="Unassembled WGS sequence"/>
</dbReference>
<gene>
    <name evidence="2" type="ORF">JEU22_04935</name>
</gene>
<dbReference type="Gene3D" id="1.10.3210.50">
    <property type="match status" value="1"/>
</dbReference>
<evidence type="ECO:0000313" key="3">
    <source>
        <dbReference type="Proteomes" id="UP000637061"/>
    </source>
</evidence>